<evidence type="ECO:0008006" key="5">
    <source>
        <dbReference type="Google" id="ProtNLM"/>
    </source>
</evidence>
<evidence type="ECO:0000313" key="4">
    <source>
        <dbReference type="Proteomes" id="UP000813462"/>
    </source>
</evidence>
<dbReference type="Proteomes" id="UP000813462">
    <property type="component" value="Unassembled WGS sequence"/>
</dbReference>
<dbReference type="Gene3D" id="1.25.40.10">
    <property type="entry name" value="Tetratricopeptide repeat domain"/>
    <property type="match status" value="2"/>
</dbReference>
<dbReference type="EMBL" id="JAEACU010000010">
    <property type="protein sequence ID" value="KAH7516654.1"/>
    <property type="molecule type" value="Genomic_DNA"/>
</dbReference>
<protein>
    <recommendedName>
        <fullName evidence="5">Pentatricopeptide repeat-containing protein</fullName>
    </recommendedName>
</protein>
<evidence type="ECO:0000313" key="3">
    <source>
        <dbReference type="EMBL" id="KAH7516654.1"/>
    </source>
</evidence>
<comment type="caution">
    <text evidence="3">The sequence shown here is derived from an EMBL/GenBank/DDBJ whole genome shotgun (WGS) entry which is preliminary data.</text>
</comment>
<dbReference type="FunFam" id="1.25.40.10:FF:000442">
    <property type="entry name" value="Pentatricopeptide repeat-containing protein At3g49710"/>
    <property type="match status" value="1"/>
</dbReference>
<dbReference type="InterPro" id="IPR046960">
    <property type="entry name" value="PPR_At4g14850-like_plant"/>
</dbReference>
<dbReference type="InterPro" id="IPR011990">
    <property type="entry name" value="TPR-like_helical_dom_sf"/>
</dbReference>
<dbReference type="AlphaFoldDB" id="A0A978UPA2"/>
<dbReference type="NCBIfam" id="TIGR00756">
    <property type="entry name" value="PPR"/>
    <property type="match status" value="2"/>
</dbReference>
<dbReference type="InterPro" id="IPR002885">
    <property type="entry name" value="PPR_rpt"/>
</dbReference>
<dbReference type="PROSITE" id="PS51375">
    <property type="entry name" value="PPR"/>
    <property type="match status" value="2"/>
</dbReference>
<reference evidence="3" key="1">
    <citation type="journal article" date="2021" name="Front. Plant Sci.">
        <title>Chromosome-Scale Genome Assembly for Chinese Sour Jujube and Insights Into Its Genome Evolution and Domestication Signature.</title>
        <authorList>
            <person name="Shen L.-Y."/>
            <person name="Luo H."/>
            <person name="Wang X.-L."/>
            <person name="Wang X.-M."/>
            <person name="Qiu X.-J."/>
            <person name="Liu H."/>
            <person name="Zhou S.-S."/>
            <person name="Jia K.-H."/>
            <person name="Nie S."/>
            <person name="Bao Y.-T."/>
            <person name="Zhang R.-G."/>
            <person name="Yun Q.-Z."/>
            <person name="Chai Y.-H."/>
            <person name="Lu J.-Y."/>
            <person name="Li Y."/>
            <person name="Zhao S.-W."/>
            <person name="Mao J.-F."/>
            <person name="Jia S.-G."/>
            <person name="Mao Y.-M."/>
        </authorList>
    </citation>
    <scope>NUCLEOTIDE SEQUENCE</scope>
    <source>
        <strain evidence="3">AT0</strain>
        <tissue evidence="3">Leaf</tissue>
    </source>
</reference>
<sequence length="317" mass="35638">MFYMTTAMHTTSIHAQMKMWLLKRIRNFRDLFTGKSLHALYLKSLVPPSTYLSNHFIILYSKCSCLSWARSAFDHTPYPNVFSFNAIISAYAKESLNHIARQLFDQIPQPDLVSYNTLISAYADRGEIVPALSLFMRMRDEGLDMDGFTLSAAITACSSDVGLIKQLHSLVVLNGFDSYVSVNNALLTYYSKNGFLEEAKRLFCVMGEVRDEVSWNSMIVAYGQHRKGLKALDLFQEMGRRGLNVDMFTLASVLTAFTCVEDLLVITEEAAALSTSTNHSSRTYGGKAEAVNQESVGDMLTVTVYIIRKLIMLKPSY</sequence>
<accession>A0A978UPA2</accession>
<dbReference type="Pfam" id="PF13041">
    <property type="entry name" value="PPR_2"/>
    <property type="match status" value="2"/>
</dbReference>
<dbReference type="GO" id="GO:0009451">
    <property type="term" value="P:RNA modification"/>
    <property type="evidence" value="ECO:0007669"/>
    <property type="project" value="InterPro"/>
</dbReference>
<name>A0A978UPA2_ZIZJJ</name>
<dbReference type="GO" id="GO:0003723">
    <property type="term" value="F:RNA binding"/>
    <property type="evidence" value="ECO:0007669"/>
    <property type="project" value="InterPro"/>
</dbReference>
<dbReference type="Pfam" id="PF01535">
    <property type="entry name" value="PPR"/>
    <property type="match status" value="2"/>
</dbReference>
<evidence type="ECO:0000256" key="2">
    <source>
        <dbReference type="PROSITE-ProRule" id="PRU00708"/>
    </source>
</evidence>
<keyword evidence="1" id="KW-0677">Repeat</keyword>
<feature type="repeat" description="PPR" evidence="2">
    <location>
        <begin position="211"/>
        <end position="245"/>
    </location>
</feature>
<organism evidence="3 4">
    <name type="scientific">Ziziphus jujuba var. spinosa</name>
    <dbReference type="NCBI Taxonomy" id="714518"/>
    <lineage>
        <taxon>Eukaryota</taxon>
        <taxon>Viridiplantae</taxon>
        <taxon>Streptophyta</taxon>
        <taxon>Embryophyta</taxon>
        <taxon>Tracheophyta</taxon>
        <taxon>Spermatophyta</taxon>
        <taxon>Magnoliopsida</taxon>
        <taxon>eudicotyledons</taxon>
        <taxon>Gunneridae</taxon>
        <taxon>Pentapetalae</taxon>
        <taxon>rosids</taxon>
        <taxon>fabids</taxon>
        <taxon>Rosales</taxon>
        <taxon>Rhamnaceae</taxon>
        <taxon>Paliureae</taxon>
        <taxon>Ziziphus</taxon>
    </lineage>
</organism>
<dbReference type="PANTHER" id="PTHR47926:SF342">
    <property type="entry name" value="TETRATRICOPEPTIDE-LIKE HELICAL DOMAIN-CONTAINING PROTEIN-RELATED"/>
    <property type="match status" value="1"/>
</dbReference>
<dbReference type="PANTHER" id="PTHR47926">
    <property type="entry name" value="PENTATRICOPEPTIDE REPEAT-CONTAINING PROTEIN"/>
    <property type="match status" value="1"/>
</dbReference>
<dbReference type="FunFam" id="1.25.40.10:FF:000396">
    <property type="entry name" value="Pentatricopeptide repeat-containing protein At2g36730"/>
    <property type="match status" value="1"/>
</dbReference>
<proteinExistence type="predicted"/>
<feature type="repeat" description="PPR" evidence="2">
    <location>
        <begin position="111"/>
        <end position="145"/>
    </location>
</feature>
<evidence type="ECO:0000256" key="1">
    <source>
        <dbReference type="ARBA" id="ARBA00022737"/>
    </source>
</evidence>
<gene>
    <name evidence="3" type="ORF">FEM48_Zijuj10G0158000</name>
</gene>